<dbReference type="Gene3D" id="3.40.640.10">
    <property type="entry name" value="Type I PLP-dependent aspartate aminotransferase-like (Major domain)"/>
    <property type="match status" value="1"/>
</dbReference>
<dbReference type="Proteomes" id="UP000800035">
    <property type="component" value="Unassembled WGS sequence"/>
</dbReference>
<keyword evidence="7" id="KW-1185">Reference proteome</keyword>
<comment type="similarity">
    <text evidence="2">Belongs to the class-II pyridoxal-phosphate-dependent aminotransferase family. BioF subfamily.</text>
</comment>
<protein>
    <submittedName>
        <fullName evidence="6">5-aminolevulinate synthase</fullName>
    </submittedName>
</protein>
<dbReference type="GO" id="GO:0030170">
    <property type="term" value="F:pyridoxal phosphate binding"/>
    <property type="evidence" value="ECO:0007669"/>
    <property type="project" value="InterPro"/>
</dbReference>
<evidence type="ECO:0000256" key="4">
    <source>
        <dbReference type="ARBA" id="ARBA00022898"/>
    </source>
</evidence>
<evidence type="ECO:0000313" key="6">
    <source>
        <dbReference type="EMBL" id="KAF1950139.1"/>
    </source>
</evidence>
<feature type="domain" description="Aminotransferase class I/classII large" evidence="5">
    <location>
        <begin position="60"/>
        <end position="432"/>
    </location>
</feature>
<dbReference type="GO" id="GO:0016740">
    <property type="term" value="F:transferase activity"/>
    <property type="evidence" value="ECO:0007669"/>
    <property type="project" value="UniProtKB-KW"/>
</dbReference>
<dbReference type="InterPro" id="IPR015421">
    <property type="entry name" value="PyrdxlP-dep_Trfase_major"/>
</dbReference>
<dbReference type="InterPro" id="IPR050087">
    <property type="entry name" value="AON_synthase_class-II"/>
</dbReference>
<dbReference type="PANTHER" id="PTHR13693:SF77">
    <property type="entry name" value="8-AMINO-7-OXONONANOATE SYNTHASE"/>
    <property type="match status" value="1"/>
</dbReference>
<comment type="cofactor">
    <cofactor evidence="1">
        <name>pyridoxal 5'-phosphate</name>
        <dbReference type="ChEBI" id="CHEBI:597326"/>
    </cofactor>
</comment>
<evidence type="ECO:0000256" key="3">
    <source>
        <dbReference type="ARBA" id="ARBA00022679"/>
    </source>
</evidence>
<sequence length="474" mass="51946">MSAGPNLKGFWQAQQLRAPRMKQDNADPFHRNLEEALDVKRKQSSLYAIIPCQWKTGAAIDFTSNDTLSLGATGALRKEFDKEMAALPSDPIGASGSRIVDGNSEYMELVEQEIAAFHGAETSLILASGFEANIAIFSAIPRPGDVIVYDEFVHASMYDGMERTLAVEKIPFKHNDADALRHVLENLVDTNPLIRQGKKCVIIALESVYSMDGDVCPLKELVDVANESLPLRNKAFIVDEAHSAGLMGAKGEGLVSMLGLEKDVAVRVHAVSKAIGVSGAVVMGSQTIRTAIINLARNVIFSTAVSLPVVAGIRASYNLMKRGETRENLANLQRLVHHFHATIINHPSYQRALDASIISIPLFEDWADRDFQTHVIPVWTPNQDHLFLAYHLNLAGFSSFPVEYPVVPKGQGRVRLAFHADNTLEQVEGLVKSVMEWAEEMLRIEEEGLQGEESLPWAARVVFGCLEEGVGVGA</sequence>
<dbReference type="AlphaFoldDB" id="A0A6A5TEG3"/>
<dbReference type="GO" id="GO:0009102">
    <property type="term" value="P:biotin biosynthetic process"/>
    <property type="evidence" value="ECO:0007669"/>
    <property type="project" value="TreeGrafter"/>
</dbReference>
<dbReference type="InterPro" id="IPR004839">
    <property type="entry name" value="Aminotransferase_I/II_large"/>
</dbReference>
<dbReference type="OrthoDB" id="2382073at2759"/>
<dbReference type="Gene3D" id="3.90.1150.10">
    <property type="entry name" value="Aspartate Aminotransferase, domain 1"/>
    <property type="match status" value="1"/>
</dbReference>
<organism evidence="6 7">
    <name type="scientific">Byssothecium circinans</name>
    <dbReference type="NCBI Taxonomy" id="147558"/>
    <lineage>
        <taxon>Eukaryota</taxon>
        <taxon>Fungi</taxon>
        <taxon>Dikarya</taxon>
        <taxon>Ascomycota</taxon>
        <taxon>Pezizomycotina</taxon>
        <taxon>Dothideomycetes</taxon>
        <taxon>Pleosporomycetidae</taxon>
        <taxon>Pleosporales</taxon>
        <taxon>Massarineae</taxon>
        <taxon>Massarinaceae</taxon>
        <taxon>Byssothecium</taxon>
    </lineage>
</organism>
<dbReference type="InterPro" id="IPR015422">
    <property type="entry name" value="PyrdxlP-dep_Trfase_small"/>
</dbReference>
<dbReference type="SUPFAM" id="SSF53383">
    <property type="entry name" value="PLP-dependent transferases"/>
    <property type="match status" value="1"/>
</dbReference>
<proteinExistence type="inferred from homology"/>
<dbReference type="EMBL" id="ML977028">
    <property type="protein sequence ID" value="KAF1950139.1"/>
    <property type="molecule type" value="Genomic_DNA"/>
</dbReference>
<evidence type="ECO:0000256" key="1">
    <source>
        <dbReference type="ARBA" id="ARBA00001933"/>
    </source>
</evidence>
<dbReference type="InterPro" id="IPR015424">
    <property type="entry name" value="PyrdxlP-dep_Trfase"/>
</dbReference>
<dbReference type="PANTHER" id="PTHR13693">
    <property type="entry name" value="CLASS II AMINOTRANSFERASE/8-AMINO-7-OXONONANOATE SYNTHASE"/>
    <property type="match status" value="1"/>
</dbReference>
<gene>
    <name evidence="6" type="ORF">CC80DRAFT_483201</name>
</gene>
<accession>A0A6A5TEG3</accession>
<dbReference type="Pfam" id="PF00155">
    <property type="entry name" value="Aminotran_1_2"/>
    <property type="match status" value="1"/>
</dbReference>
<name>A0A6A5TEG3_9PLEO</name>
<evidence type="ECO:0000313" key="7">
    <source>
        <dbReference type="Proteomes" id="UP000800035"/>
    </source>
</evidence>
<evidence type="ECO:0000259" key="5">
    <source>
        <dbReference type="Pfam" id="PF00155"/>
    </source>
</evidence>
<keyword evidence="3" id="KW-0808">Transferase</keyword>
<reference evidence="6" key="1">
    <citation type="journal article" date="2020" name="Stud. Mycol.">
        <title>101 Dothideomycetes genomes: a test case for predicting lifestyles and emergence of pathogens.</title>
        <authorList>
            <person name="Haridas S."/>
            <person name="Albert R."/>
            <person name="Binder M."/>
            <person name="Bloem J."/>
            <person name="Labutti K."/>
            <person name="Salamov A."/>
            <person name="Andreopoulos B."/>
            <person name="Baker S."/>
            <person name="Barry K."/>
            <person name="Bills G."/>
            <person name="Bluhm B."/>
            <person name="Cannon C."/>
            <person name="Castanera R."/>
            <person name="Culley D."/>
            <person name="Daum C."/>
            <person name="Ezra D."/>
            <person name="Gonzalez J."/>
            <person name="Henrissat B."/>
            <person name="Kuo A."/>
            <person name="Liang C."/>
            <person name="Lipzen A."/>
            <person name="Lutzoni F."/>
            <person name="Magnuson J."/>
            <person name="Mondo S."/>
            <person name="Nolan M."/>
            <person name="Ohm R."/>
            <person name="Pangilinan J."/>
            <person name="Park H.-J."/>
            <person name="Ramirez L."/>
            <person name="Alfaro M."/>
            <person name="Sun H."/>
            <person name="Tritt A."/>
            <person name="Yoshinaga Y."/>
            <person name="Zwiers L.-H."/>
            <person name="Turgeon B."/>
            <person name="Goodwin S."/>
            <person name="Spatafora J."/>
            <person name="Crous P."/>
            <person name="Grigoriev I."/>
        </authorList>
    </citation>
    <scope>NUCLEOTIDE SEQUENCE</scope>
    <source>
        <strain evidence="6">CBS 675.92</strain>
    </source>
</reference>
<evidence type="ECO:0000256" key="2">
    <source>
        <dbReference type="ARBA" id="ARBA00010008"/>
    </source>
</evidence>
<keyword evidence="4" id="KW-0663">Pyridoxal phosphate</keyword>